<sequence length="297" mass="31669">MSTATRPLSTRRPRRLARALAGVAALASVATGVVATSAPAHALNPAQTQYSGVVNLLGFNQSGSIATFWSTTMSAWGARYAKPRLVYYRTSTVGLISTPCGTALANNSFYCSTDNTIYLDYTWNQQNTTRYGDFGSGGILAHEWGHAVDAWLGYAYVGYSSEYHADCLAGMYARYGYATGRLVGSDYSEMWNWLYSQPYGDGSHGTGAMRADWYRYGYQAYSLAACNQAYSATAKAADATTRTSYGVVGVSTGAPVSTQAPAGADRRPVVDLSTALPSRLMPARTTGLRVPSTSAVG</sequence>
<name>A0A542DZB7_9MICO</name>
<protein>
    <submittedName>
        <fullName evidence="6">Putative neutral zinc metallopeptidase</fullName>
    </submittedName>
</protein>
<evidence type="ECO:0000256" key="5">
    <source>
        <dbReference type="SAM" id="SignalP"/>
    </source>
</evidence>
<accession>A0A542DZB7</accession>
<keyword evidence="3" id="KW-1133">Transmembrane helix</keyword>
<evidence type="ECO:0000313" key="6">
    <source>
        <dbReference type="EMBL" id="TQJ08435.1"/>
    </source>
</evidence>
<keyword evidence="5" id="KW-0732">Signal</keyword>
<gene>
    <name evidence="6" type="ORF">FB458_1523</name>
</gene>
<dbReference type="EMBL" id="VFMN01000001">
    <property type="protein sequence ID" value="TQJ08435.1"/>
    <property type="molecule type" value="Genomic_DNA"/>
</dbReference>
<dbReference type="SUPFAM" id="SSF55486">
    <property type="entry name" value="Metalloproteases ('zincins'), catalytic domain"/>
    <property type="match status" value="1"/>
</dbReference>
<dbReference type="PANTHER" id="PTHR30168">
    <property type="entry name" value="PUTATIVE MEMBRANE PROTEIN YPFJ"/>
    <property type="match status" value="1"/>
</dbReference>
<dbReference type="PANTHER" id="PTHR30168:SF0">
    <property type="entry name" value="INNER MEMBRANE PROTEIN"/>
    <property type="match status" value="1"/>
</dbReference>
<dbReference type="Proteomes" id="UP000317893">
    <property type="component" value="Unassembled WGS sequence"/>
</dbReference>
<keyword evidence="7" id="KW-1185">Reference proteome</keyword>
<dbReference type="AlphaFoldDB" id="A0A542DZB7"/>
<evidence type="ECO:0000256" key="2">
    <source>
        <dbReference type="ARBA" id="ARBA00022692"/>
    </source>
</evidence>
<dbReference type="InterPro" id="IPR007343">
    <property type="entry name" value="Uncharacterised_pept_Zn_put"/>
</dbReference>
<reference evidence="6 7" key="1">
    <citation type="submission" date="2019-06" db="EMBL/GenBank/DDBJ databases">
        <title>Sequencing the genomes of 1000 actinobacteria strains.</title>
        <authorList>
            <person name="Klenk H.-P."/>
        </authorList>
    </citation>
    <scope>NUCLEOTIDE SEQUENCE [LARGE SCALE GENOMIC DNA]</scope>
    <source>
        <strain evidence="6 7">DSM 18607</strain>
    </source>
</reference>
<evidence type="ECO:0000256" key="4">
    <source>
        <dbReference type="ARBA" id="ARBA00023136"/>
    </source>
</evidence>
<feature type="chain" id="PRO_5039717378" evidence="5">
    <location>
        <begin position="43"/>
        <end position="297"/>
    </location>
</feature>
<organism evidence="6 7">
    <name type="scientific">Lapillicoccus jejuensis</name>
    <dbReference type="NCBI Taxonomy" id="402171"/>
    <lineage>
        <taxon>Bacteria</taxon>
        <taxon>Bacillati</taxon>
        <taxon>Actinomycetota</taxon>
        <taxon>Actinomycetes</taxon>
        <taxon>Micrococcales</taxon>
        <taxon>Intrasporangiaceae</taxon>
        <taxon>Lapillicoccus</taxon>
    </lineage>
</organism>
<evidence type="ECO:0000256" key="3">
    <source>
        <dbReference type="ARBA" id="ARBA00022989"/>
    </source>
</evidence>
<evidence type="ECO:0000256" key="1">
    <source>
        <dbReference type="ARBA" id="ARBA00004167"/>
    </source>
</evidence>
<dbReference type="Pfam" id="PF04228">
    <property type="entry name" value="Zn_peptidase"/>
    <property type="match status" value="1"/>
</dbReference>
<dbReference type="GO" id="GO:0016020">
    <property type="term" value="C:membrane"/>
    <property type="evidence" value="ECO:0007669"/>
    <property type="project" value="UniProtKB-SubCell"/>
</dbReference>
<comment type="subcellular location">
    <subcellularLocation>
        <location evidence="1">Membrane</location>
        <topology evidence="1">Single-pass membrane protein</topology>
    </subcellularLocation>
</comment>
<feature type="signal peptide" evidence="5">
    <location>
        <begin position="1"/>
        <end position="42"/>
    </location>
</feature>
<proteinExistence type="predicted"/>
<keyword evidence="2" id="KW-0812">Transmembrane</keyword>
<comment type="caution">
    <text evidence="6">The sequence shown here is derived from an EMBL/GenBank/DDBJ whole genome shotgun (WGS) entry which is preliminary data.</text>
</comment>
<dbReference type="RefSeq" id="WP_170185594.1">
    <property type="nucleotide sequence ID" value="NZ_VFMN01000001.1"/>
</dbReference>
<keyword evidence="4" id="KW-0472">Membrane</keyword>
<evidence type="ECO:0000313" key="7">
    <source>
        <dbReference type="Proteomes" id="UP000317893"/>
    </source>
</evidence>